<feature type="domain" description="AMP-dependent synthetase/ligase" evidence="5">
    <location>
        <begin position="33"/>
        <end position="96"/>
    </location>
</feature>
<dbReference type="Gene3D" id="3.40.50.12780">
    <property type="entry name" value="N-terminal domain of ligase-like"/>
    <property type="match status" value="1"/>
</dbReference>
<dbReference type="Proteomes" id="UP000663852">
    <property type="component" value="Unassembled WGS sequence"/>
</dbReference>
<keyword evidence="4" id="KW-0067">ATP-binding</keyword>
<sequence>MSNVNVNENIFISKNQYSAILVLSLDNLVNLRRNRCPIVDTWFQTETGSLLITPISNVTELKPGSVTLPFFGITTQIFDKATGNQLPPPCTGELCICDSWPGQARSIYGDHKRFVDVYFTRYPGFYFTGDGCEIDENGYHWITGRVDDVLIISGHNIGTAEVESALVLHPTVSEAAVVGYPDPIKNQGMYCFVTLKKDVIETDELKKELVRSVRETIGAHVIPDVIHFAPNLPTTRSGKIMRRILRKIVEPDIDNLGDISTLIDPTVVVELIKKCPRTKPS</sequence>
<dbReference type="GO" id="GO:0003987">
    <property type="term" value="F:acetate-CoA ligase activity"/>
    <property type="evidence" value="ECO:0007669"/>
    <property type="project" value="UniProtKB-EC"/>
</dbReference>
<evidence type="ECO:0000313" key="8">
    <source>
        <dbReference type="Proteomes" id="UP000663852"/>
    </source>
</evidence>
<evidence type="ECO:0000256" key="3">
    <source>
        <dbReference type="ARBA" id="ARBA00022741"/>
    </source>
</evidence>
<gene>
    <name evidence="7" type="ORF">EDS130_LOCUS25056</name>
</gene>
<reference evidence="7" key="1">
    <citation type="submission" date="2021-02" db="EMBL/GenBank/DDBJ databases">
        <authorList>
            <person name="Nowell W R."/>
        </authorList>
    </citation>
    <scope>NUCLEOTIDE SEQUENCE</scope>
</reference>
<dbReference type="Gene3D" id="3.30.300.30">
    <property type="match status" value="1"/>
</dbReference>
<dbReference type="Pfam" id="PF13193">
    <property type="entry name" value="AMP-binding_C"/>
    <property type="match status" value="1"/>
</dbReference>
<accession>A0A814VTI7</accession>
<feature type="domain" description="AMP-binding enzyme C-terminal" evidence="6">
    <location>
        <begin position="161"/>
        <end position="239"/>
    </location>
</feature>
<dbReference type="InterPro" id="IPR000873">
    <property type="entry name" value="AMP-dep_synth/lig_dom"/>
</dbReference>
<dbReference type="SUPFAM" id="SSF56801">
    <property type="entry name" value="Acetyl-CoA synthetase-like"/>
    <property type="match status" value="1"/>
</dbReference>
<dbReference type="InterPro" id="IPR042099">
    <property type="entry name" value="ANL_N_sf"/>
</dbReference>
<dbReference type="GO" id="GO:0005524">
    <property type="term" value="F:ATP binding"/>
    <property type="evidence" value="ECO:0007669"/>
    <property type="project" value="UniProtKB-KW"/>
</dbReference>
<dbReference type="PANTHER" id="PTHR24095">
    <property type="entry name" value="ACETYL-COENZYME A SYNTHETASE"/>
    <property type="match status" value="1"/>
</dbReference>
<dbReference type="EC" id="6.2.1.1" evidence="1"/>
<dbReference type="EMBL" id="CAJNOJ010000145">
    <property type="protein sequence ID" value="CAF1195486.1"/>
    <property type="molecule type" value="Genomic_DNA"/>
</dbReference>
<keyword evidence="3" id="KW-0547">Nucleotide-binding</keyword>
<keyword evidence="2" id="KW-0436">Ligase</keyword>
<dbReference type="PANTHER" id="PTHR24095:SF14">
    <property type="entry name" value="ACETYL-COENZYME A SYNTHETASE 1"/>
    <property type="match status" value="1"/>
</dbReference>
<dbReference type="OrthoDB" id="1706066at2759"/>
<name>A0A814VTI7_ADIRI</name>
<evidence type="ECO:0000256" key="4">
    <source>
        <dbReference type="ARBA" id="ARBA00022840"/>
    </source>
</evidence>
<dbReference type="AlphaFoldDB" id="A0A814VTI7"/>
<evidence type="ECO:0000313" key="7">
    <source>
        <dbReference type="EMBL" id="CAF1195486.1"/>
    </source>
</evidence>
<evidence type="ECO:0000256" key="1">
    <source>
        <dbReference type="ARBA" id="ARBA00013275"/>
    </source>
</evidence>
<evidence type="ECO:0000259" key="6">
    <source>
        <dbReference type="Pfam" id="PF13193"/>
    </source>
</evidence>
<dbReference type="Pfam" id="PF00501">
    <property type="entry name" value="AMP-binding"/>
    <property type="match status" value="1"/>
</dbReference>
<evidence type="ECO:0000259" key="5">
    <source>
        <dbReference type="Pfam" id="PF00501"/>
    </source>
</evidence>
<evidence type="ECO:0000256" key="2">
    <source>
        <dbReference type="ARBA" id="ARBA00022598"/>
    </source>
</evidence>
<organism evidence="7 8">
    <name type="scientific">Adineta ricciae</name>
    <name type="common">Rotifer</name>
    <dbReference type="NCBI Taxonomy" id="249248"/>
    <lineage>
        <taxon>Eukaryota</taxon>
        <taxon>Metazoa</taxon>
        <taxon>Spiralia</taxon>
        <taxon>Gnathifera</taxon>
        <taxon>Rotifera</taxon>
        <taxon>Eurotatoria</taxon>
        <taxon>Bdelloidea</taxon>
        <taxon>Adinetida</taxon>
        <taxon>Adinetidae</taxon>
        <taxon>Adineta</taxon>
    </lineage>
</organism>
<protein>
    <recommendedName>
        <fullName evidence="1">acetate--CoA ligase</fullName>
        <ecNumber evidence="1">6.2.1.1</ecNumber>
    </recommendedName>
</protein>
<dbReference type="InterPro" id="IPR025110">
    <property type="entry name" value="AMP-bd_C"/>
</dbReference>
<proteinExistence type="predicted"/>
<comment type="caution">
    <text evidence="7">The sequence shown here is derived from an EMBL/GenBank/DDBJ whole genome shotgun (WGS) entry which is preliminary data.</text>
</comment>
<dbReference type="InterPro" id="IPR045851">
    <property type="entry name" value="AMP-bd_C_sf"/>
</dbReference>
<dbReference type="GO" id="GO:0006085">
    <property type="term" value="P:acetyl-CoA biosynthetic process"/>
    <property type="evidence" value="ECO:0007669"/>
    <property type="project" value="TreeGrafter"/>
</dbReference>